<proteinExistence type="predicted"/>
<gene>
    <name evidence="2" type="ORF">TZ00_08080</name>
</gene>
<sequence>MSSVRLTGQLVCETIEQVRVVEENLPLHTELSRAERGCISFEVARTHDPLVWQVDELFQDAESFAAHQRRVADSEWGRATAGIERRYQVDGLR</sequence>
<protein>
    <submittedName>
        <fullName evidence="2">Antibiotic biosynthesis monooxygenase</fullName>
    </submittedName>
</protein>
<evidence type="ECO:0000259" key="1">
    <source>
        <dbReference type="Pfam" id="PF03992"/>
    </source>
</evidence>
<keyword evidence="2" id="KW-0503">Monooxygenase</keyword>
<dbReference type="Pfam" id="PF03992">
    <property type="entry name" value="ABM"/>
    <property type="match status" value="1"/>
</dbReference>
<dbReference type="Gene3D" id="3.30.70.100">
    <property type="match status" value="1"/>
</dbReference>
<dbReference type="GO" id="GO:0004497">
    <property type="term" value="F:monooxygenase activity"/>
    <property type="evidence" value="ECO:0007669"/>
    <property type="project" value="UniProtKB-KW"/>
</dbReference>
<comment type="caution">
    <text evidence="2">The sequence shown here is derived from an EMBL/GenBank/DDBJ whole genome shotgun (WGS) entry which is preliminary data.</text>
</comment>
<evidence type="ECO:0000313" key="3">
    <source>
        <dbReference type="Proteomes" id="UP000032503"/>
    </source>
</evidence>
<dbReference type="Proteomes" id="UP000032503">
    <property type="component" value="Unassembled WGS sequence"/>
</dbReference>
<feature type="domain" description="ABM" evidence="1">
    <location>
        <begin position="21"/>
        <end position="69"/>
    </location>
</feature>
<dbReference type="EMBL" id="JYFC01000003">
    <property type="protein sequence ID" value="KJC64391.1"/>
    <property type="molecule type" value="Genomic_DNA"/>
</dbReference>
<keyword evidence="2" id="KW-0560">Oxidoreductase</keyword>
<dbReference type="InterPro" id="IPR007138">
    <property type="entry name" value="ABM_dom"/>
</dbReference>
<reference evidence="2 3" key="1">
    <citation type="journal article" date="2001" name="Int. J. Syst. Evol. Microbiol.">
        <title>Agreia bicolorata gen. nov., sp. nov., to accommodate actinobacteria isolated from narrow reed grass infected by the nematode Heteroanguina graminophila.</title>
        <authorList>
            <person name="Evtushenko L.I."/>
            <person name="Dorofeeva L.V."/>
            <person name="Dobrovolskaya T.G."/>
            <person name="Streshinskaya G.M."/>
            <person name="Subbotin S.A."/>
            <person name="Tiedje J.M."/>
        </authorList>
    </citation>
    <scope>NUCLEOTIDE SEQUENCE [LARGE SCALE GENOMIC DNA]</scope>
    <source>
        <strain evidence="2 3">VKM Ac-1804</strain>
    </source>
</reference>
<keyword evidence="3" id="KW-1185">Reference proteome</keyword>
<accession>A0ABR5CFK2</accession>
<name>A0ABR5CFK2_9MICO</name>
<dbReference type="SUPFAM" id="SSF54909">
    <property type="entry name" value="Dimeric alpha+beta barrel"/>
    <property type="match status" value="1"/>
</dbReference>
<organism evidence="2 3">
    <name type="scientific">Agreia bicolorata</name>
    <dbReference type="NCBI Taxonomy" id="110935"/>
    <lineage>
        <taxon>Bacteria</taxon>
        <taxon>Bacillati</taxon>
        <taxon>Actinomycetota</taxon>
        <taxon>Actinomycetes</taxon>
        <taxon>Micrococcales</taxon>
        <taxon>Microbacteriaceae</taxon>
        <taxon>Agreia</taxon>
    </lineage>
</organism>
<evidence type="ECO:0000313" key="2">
    <source>
        <dbReference type="EMBL" id="KJC64391.1"/>
    </source>
</evidence>
<dbReference type="InterPro" id="IPR011008">
    <property type="entry name" value="Dimeric_a/b-barrel"/>
</dbReference>
<dbReference type="RefSeq" id="WP_044440743.1">
    <property type="nucleotide sequence ID" value="NZ_JYFC01000003.1"/>
</dbReference>